<evidence type="ECO:0000313" key="2">
    <source>
        <dbReference type="EMBL" id="MBC5634687.1"/>
    </source>
</evidence>
<name>A0ABR7DTL0_9BACT</name>
<feature type="signal peptide" evidence="1">
    <location>
        <begin position="1"/>
        <end position="21"/>
    </location>
</feature>
<gene>
    <name evidence="2" type="ORF">H8S65_18235</name>
</gene>
<proteinExistence type="predicted"/>
<comment type="caution">
    <text evidence="2">The sequence shown here is derived from an EMBL/GenBank/DDBJ whole genome shotgun (WGS) entry which is preliminary data.</text>
</comment>
<accession>A0ABR7DTL0</accession>
<evidence type="ECO:0000313" key="3">
    <source>
        <dbReference type="Proteomes" id="UP000651475"/>
    </source>
</evidence>
<dbReference type="RefSeq" id="WP_186931277.1">
    <property type="nucleotide sequence ID" value="NZ_JACOOJ010000045.1"/>
</dbReference>
<sequence length="272" mass="29131">MNTKSIFLLCMWLFATCFLQAQDKMPQAISYQAVARDAQGKVVSEKTIGVKVEILKGSADGSVVFSETHTPTSSKTGTVNLLIGQGTAGSGTFASINWGADTYFLQLSMDLAGGSNYEKVSTTQMLPVPYALYASRAGTVENGGGTTDPDGKVPFLIYAVDSGKHIYEMISGEVKAYINDYSNTACLSLEGGFLYLNGKDQQLSIAVEGLPIGTEMDDEDGGLGQSTVMGRCFDFSYNFSANALPYDGAKLVVRNALGQTVKEYPFKIVKDN</sequence>
<reference evidence="2 3" key="1">
    <citation type="submission" date="2020-08" db="EMBL/GenBank/DDBJ databases">
        <title>Genome public.</title>
        <authorList>
            <person name="Liu C."/>
            <person name="Sun Q."/>
        </authorList>
    </citation>
    <scope>NUCLEOTIDE SEQUENCE [LARGE SCALE GENOMIC DNA]</scope>
    <source>
        <strain evidence="2 3">NSJ-79</strain>
    </source>
</reference>
<organism evidence="2 3">
    <name type="scientific">Parabacteroides hominis</name>
    <dbReference type="NCBI Taxonomy" id="2763057"/>
    <lineage>
        <taxon>Bacteria</taxon>
        <taxon>Pseudomonadati</taxon>
        <taxon>Bacteroidota</taxon>
        <taxon>Bacteroidia</taxon>
        <taxon>Bacteroidales</taxon>
        <taxon>Tannerellaceae</taxon>
        <taxon>Parabacteroides</taxon>
    </lineage>
</organism>
<keyword evidence="3" id="KW-1185">Reference proteome</keyword>
<evidence type="ECO:0000256" key="1">
    <source>
        <dbReference type="SAM" id="SignalP"/>
    </source>
</evidence>
<dbReference type="Proteomes" id="UP000651475">
    <property type="component" value="Unassembled WGS sequence"/>
</dbReference>
<protein>
    <submittedName>
        <fullName evidence="2">Uncharacterized protein</fullName>
    </submittedName>
</protein>
<dbReference type="EMBL" id="JACOOJ010000045">
    <property type="protein sequence ID" value="MBC5634687.1"/>
    <property type="molecule type" value="Genomic_DNA"/>
</dbReference>
<feature type="chain" id="PRO_5046500611" evidence="1">
    <location>
        <begin position="22"/>
        <end position="272"/>
    </location>
</feature>
<keyword evidence="1" id="KW-0732">Signal</keyword>